<reference evidence="1 2" key="1">
    <citation type="submission" date="2020-05" db="EMBL/GenBank/DDBJ databases">
        <title>Genomic Encyclopedia of Type Strains, Phase IV (KMG-V): Genome sequencing to study the core and pangenomes of soil and plant-associated prokaryotes.</title>
        <authorList>
            <person name="Whitman W."/>
        </authorList>
    </citation>
    <scope>NUCLEOTIDE SEQUENCE [LARGE SCALE GENOMIC DNA]</scope>
    <source>
        <strain evidence="1 2">9A</strain>
    </source>
</reference>
<sequence length="94" mass="10296">MITTGTTVAEASPAVLAVVAAQLVGPYTLALTFSTGEQRTVDFGPFLRQARHPAIRAYLDETCFQQFKLVQGNVNWNDYDLIFPVADLFSGSVR</sequence>
<organism evidence="1 2">
    <name type="scientific">Hymenobacter caeli</name>
    <dbReference type="NCBI Taxonomy" id="2735894"/>
    <lineage>
        <taxon>Bacteria</taxon>
        <taxon>Pseudomonadati</taxon>
        <taxon>Bacteroidota</taxon>
        <taxon>Cytophagia</taxon>
        <taxon>Cytophagales</taxon>
        <taxon>Hymenobacteraceae</taxon>
        <taxon>Hymenobacter</taxon>
    </lineage>
</organism>
<dbReference type="Pfam" id="PF10387">
    <property type="entry name" value="DUF2442"/>
    <property type="match status" value="1"/>
</dbReference>
<dbReference type="EMBL" id="JABSNP010000002">
    <property type="protein sequence ID" value="NRT17596.1"/>
    <property type="molecule type" value="Genomic_DNA"/>
</dbReference>
<dbReference type="RefSeq" id="WP_173808380.1">
    <property type="nucleotide sequence ID" value="NZ_JABSNP010000002.1"/>
</dbReference>
<gene>
    <name evidence="1" type="ORF">HNP98_000403</name>
</gene>
<evidence type="ECO:0000313" key="2">
    <source>
        <dbReference type="Proteomes" id="UP000779507"/>
    </source>
</evidence>
<dbReference type="InterPro" id="IPR036782">
    <property type="entry name" value="NE0471-like_N"/>
</dbReference>
<evidence type="ECO:0008006" key="3">
    <source>
        <dbReference type="Google" id="ProtNLM"/>
    </source>
</evidence>
<evidence type="ECO:0000313" key="1">
    <source>
        <dbReference type="EMBL" id="NRT17596.1"/>
    </source>
</evidence>
<dbReference type="InterPro" id="IPR018841">
    <property type="entry name" value="DUF2442"/>
</dbReference>
<accession>A0ABX2FKE9</accession>
<keyword evidence="2" id="KW-1185">Reference proteome</keyword>
<proteinExistence type="predicted"/>
<comment type="caution">
    <text evidence="1">The sequence shown here is derived from an EMBL/GenBank/DDBJ whole genome shotgun (WGS) entry which is preliminary data.</text>
</comment>
<dbReference type="Proteomes" id="UP000779507">
    <property type="component" value="Unassembled WGS sequence"/>
</dbReference>
<name>A0ABX2FKE9_9BACT</name>
<dbReference type="SUPFAM" id="SSF143880">
    <property type="entry name" value="NE0471 N-terminal domain-like"/>
    <property type="match status" value="1"/>
</dbReference>
<protein>
    <recommendedName>
        <fullName evidence="3">DUF2442 domain-containing protein</fullName>
    </recommendedName>
</protein>
<dbReference type="Gene3D" id="3.30.2020.10">
    <property type="entry name" value="NE0471-like N-terminal domain"/>
    <property type="match status" value="1"/>
</dbReference>